<reference evidence="2" key="2">
    <citation type="submission" date="2018-01" db="EMBL/GenBank/DDBJ databases">
        <title>Ralstonia pseudosolanacearum P824 infects blueberry.</title>
        <authorList>
            <person name="Bocsanczy A.M."/>
            <person name="Norman D.J."/>
        </authorList>
    </citation>
    <scope>NUCLEOTIDE SEQUENCE</scope>
    <source>
        <strain evidence="2">P824</strain>
    </source>
</reference>
<gene>
    <name evidence="3" type="ORF">PSS4_v1_40067</name>
    <name evidence="2" type="ORF">RSP824_13410</name>
    <name evidence="4" type="ORF">RUN1985_v1_270001</name>
</gene>
<proteinExistence type="predicted"/>
<dbReference type="EMBL" id="CP025741">
    <property type="protein sequence ID" value="AYA47386.1"/>
    <property type="molecule type" value="Genomic_DNA"/>
</dbReference>
<keyword evidence="1 3" id="KW-0812">Transmembrane</keyword>
<dbReference type="AlphaFoldDB" id="A0A0K1ZMF2"/>
<evidence type="ECO:0000313" key="5">
    <source>
        <dbReference type="Proteomes" id="UP000262427"/>
    </source>
</evidence>
<evidence type="ECO:0000313" key="3">
    <source>
        <dbReference type="EMBL" id="CUV16215.1"/>
    </source>
</evidence>
<reference evidence="3" key="1">
    <citation type="submission" date="2015-10" db="EMBL/GenBank/DDBJ databases">
        <authorList>
            <person name="Gilbert D.G."/>
        </authorList>
    </citation>
    <scope>NUCLEOTIDE SEQUENCE</scope>
    <source>
        <strain evidence="3">Phyl III-seqv23</strain>
    </source>
</reference>
<feature type="transmembrane region" description="Helical" evidence="1">
    <location>
        <begin position="12"/>
        <end position="32"/>
    </location>
</feature>
<evidence type="ECO:0000313" key="2">
    <source>
        <dbReference type="EMBL" id="AYA47386.1"/>
    </source>
</evidence>
<evidence type="ECO:0000256" key="1">
    <source>
        <dbReference type="SAM" id="Phobius"/>
    </source>
</evidence>
<reference evidence="5" key="3">
    <citation type="submission" date="2018-01" db="EMBL/GenBank/DDBJ databases">
        <title>Raltonia solanacearum P824 infects blueberry.</title>
        <authorList>
            <person name="Bocsanczy A.M."/>
            <person name="Norman D.J."/>
        </authorList>
    </citation>
    <scope>NUCLEOTIDE SEQUENCE [LARGE SCALE GENOMIC DNA]</scope>
    <source>
        <strain evidence="5">P824</strain>
    </source>
</reference>
<keyword evidence="1" id="KW-0472">Membrane</keyword>
<dbReference type="EMBL" id="LN899824">
    <property type="protein sequence ID" value="CUV28605.1"/>
    <property type="molecule type" value="Genomic_DNA"/>
</dbReference>
<organism evidence="3">
    <name type="scientific">Ralstonia solanacearum</name>
    <name type="common">Pseudomonas solanacearum</name>
    <dbReference type="NCBI Taxonomy" id="305"/>
    <lineage>
        <taxon>Bacteria</taxon>
        <taxon>Pseudomonadati</taxon>
        <taxon>Pseudomonadota</taxon>
        <taxon>Betaproteobacteria</taxon>
        <taxon>Burkholderiales</taxon>
        <taxon>Burkholderiaceae</taxon>
        <taxon>Ralstonia</taxon>
        <taxon>Ralstonia solanacearum species complex</taxon>
    </lineage>
</organism>
<dbReference type="PATRIC" id="fig|305.107.peg.3620"/>
<sequence length="118" mass="12733">MTRTRIVRWVDVLTGLLVAMSAAFTVYVRYFAHIDLAAVRTGPIVAIGGAVIILGALLVLLELPLVLFVLVRRPGRRLRVMATMMLGLALFVASIAATEMYTESKLPPRQSTALAPAG</sequence>
<feature type="transmembrane region" description="Helical" evidence="1">
    <location>
        <begin position="44"/>
        <end position="71"/>
    </location>
</feature>
<protein>
    <submittedName>
        <fullName evidence="3">Putative transmembrane protein</fullName>
    </submittedName>
</protein>
<accession>A0A0K1ZMF2</accession>
<keyword evidence="1" id="KW-1133">Transmembrane helix</keyword>
<name>A0A0K1ZMF2_RALSL</name>
<dbReference type="Proteomes" id="UP000262427">
    <property type="component" value="Chromosome CM"/>
</dbReference>
<evidence type="ECO:0000313" key="4">
    <source>
        <dbReference type="EMBL" id="CUV28605.1"/>
    </source>
</evidence>
<dbReference type="EMBL" id="LN899821">
    <property type="protein sequence ID" value="CUV16215.1"/>
    <property type="molecule type" value="Genomic_DNA"/>
</dbReference>
<feature type="transmembrane region" description="Helical" evidence="1">
    <location>
        <begin position="78"/>
        <end position="97"/>
    </location>
</feature>